<dbReference type="Proteomes" id="UP000463939">
    <property type="component" value="Chromosome"/>
</dbReference>
<evidence type="ECO:0008006" key="3">
    <source>
        <dbReference type="Google" id="ProtNLM"/>
    </source>
</evidence>
<keyword evidence="2" id="KW-1185">Reference proteome</keyword>
<proteinExistence type="predicted"/>
<protein>
    <recommendedName>
        <fullName evidence="3">ABM domain-containing protein</fullName>
    </recommendedName>
</protein>
<dbReference type="EMBL" id="AP021881">
    <property type="protein sequence ID" value="BBP02270.1"/>
    <property type="molecule type" value="Genomic_DNA"/>
</dbReference>
<dbReference type="AlphaFoldDB" id="A0A809SIQ0"/>
<dbReference type="SUPFAM" id="SSF54909">
    <property type="entry name" value="Dimeric alpha+beta barrel"/>
    <property type="match status" value="1"/>
</dbReference>
<evidence type="ECO:0000313" key="1">
    <source>
        <dbReference type="EMBL" id="BBP02270.1"/>
    </source>
</evidence>
<reference evidence="2" key="1">
    <citation type="submission" date="2019-11" db="EMBL/GenBank/DDBJ databases">
        <title>Isolation and characterization of a novel species in the genus Sulfuriferula.</title>
        <authorList>
            <person name="Mochizuki J."/>
            <person name="Kojima H."/>
            <person name="Fukui M."/>
        </authorList>
    </citation>
    <scope>NUCLEOTIDE SEQUENCE [LARGE SCALE GENOMIC DNA]</scope>
    <source>
        <strain evidence="2">SGTM</strain>
    </source>
</reference>
<dbReference type="KEGG" id="sniv:SFSGTM_29780"/>
<gene>
    <name evidence="1" type="ORF">SFSGTM_29780</name>
</gene>
<dbReference type="InterPro" id="IPR011008">
    <property type="entry name" value="Dimeric_a/b-barrel"/>
</dbReference>
<evidence type="ECO:0000313" key="2">
    <source>
        <dbReference type="Proteomes" id="UP000463939"/>
    </source>
</evidence>
<name>A0A809SIQ0_9PROT</name>
<accession>A0A809SIQ0</accession>
<sequence length="119" mass="13665">MFVQIVKFKLKPDTSRESFLDLTEQMVAWLKNKDGFIAYELYEGSEFWSDRIAWNDQSFAQDGLKDFLSTAIAKNLVYLVEDGHSSFFGQSVVSSQREAQPIIPADRLRRPLNSNVGRI</sequence>
<organism evidence="1 2">
    <name type="scientific">Sulfuriferula nivalis</name>
    <dbReference type="NCBI Taxonomy" id="2675298"/>
    <lineage>
        <taxon>Bacteria</taxon>
        <taxon>Pseudomonadati</taxon>
        <taxon>Pseudomonadota</taxon>
        <taxon>Betaproteobacteria</taxon>
        <taxon>Nitrosomonadales</taxon>
        <taxon>Sulfuricellaceae</taxon>
        <taxon>Sulfuriferula</taxon>
    </lineage>
</organism>
<dbReference type="RefSeq" id="WP_162085926.1">
    <property type="nucleotide sequence ID" value="NZ_AP021881.1"/>
</dbReference>